<dbReference type="Proteomes" id="UP000215158">
    <property type="component" value="Chromosome 1"/>
</dbReference>
<protein>
    <recommendedName>
        <fullName evidence="1">LysR substrate-binding domain-containing protein</fullName>
    </recommendedName>
</protein>
<dbReference type="SUPFAM" id="SSF52768">
    <property type="entry name" value="Arginase/deacetylase"/>
    <property type="match status" value="1"/>
</dbReference>
<dbReference type="OrthoDB" id="9789727at2"/>
<dbReference type="RefSeq" id="WP_095418302.1">
    <property type="nucleotide sequence ID" value="NZ_CP022989.1"/>
</dbReference>
<evidence type="ECO:0000313" key="3">
    <source>
        <dbReference type="Proteomes" id="UP000215158"/>
    </source>
</evidence>
<evidence type="ECO:0000313" key="2">
    <source>
        <dbReference type="EMBL" id="ASV98198.1"/>
    </source>
</evidence>
<name>A0A248VGU3_9BURK</name>
<proteinExistence type="predicted"/>
<reference evidence="2 3" key="1">
    <citation type="submission" date="2017-08" db="EMBL/GenBank/DDBJ databases">
        <title>Identification and genetic characteristics of simultaneous BTEX- and naphthalene-degrading Paraburkholderia sp. BN5 isolated from petroleum-contaminated soil.</title>
        <authorList>
            <person name="Lee Y."/>
            <person name="Jeon C.O."/>
        </authorList>
    </citation>
    <scope>NUCLEOTIDE SEQUENCE [LARGE SCALE GENOMIC DNA]</scope>
    <source>
        <strain evidence="2 3">BN5</strain>
    </source>
</reference>
<sequence>MASNLPQPLDAGLVPRFAGIPTFMRLPAVTSLASVDIALVGVPWDGGTTNRAGAHYVERDYMLESNKPRHMTLNRAATAFSMEAILTMLLTGTYIGYLPCHHVQRWVDDEELFARAQAAFSYSSVFGVITRQGKELDATTGLMVESMSTRPAG</sequence>
<dbReference type="AlphaFoldDB" id="A0A248VGU3"/>
<dbReference type="InterPro" id="IPR023696">
    <property type="entry name" value="Ureohydrolase_dom_sf"/>
</dbReference>
<keyword evidence="3" id="KW-1185">Reference proteome</keyword>
<dbReference type="InterPro" id="IPR005119">
    <property type="entry name" value="LysR_subst-bd"/>
</dbReference>
<dbReference type="Gene3D" id="3.40.800.10">
    <property type="entry name" value="Ureohydrolase domain"/>
    <property type="match status" value="1"/>
</dbReference>
<dbReference type="KEGG" id="parb:CJU94_08465"/>
<evidence type="ECO:0000259" key="1">
    <source>
        <dbReference type="Pfam" id="PF03466"/>
    </source>
</evidence>
<gene>
    <name evidence="2" type="ORF">CJU94_08465</name>
</gene>
<dbReference type="SUPFAM" id="SSF53850">
    <property type="entry name" value="Periplasmic binding protein-like II"/>
    <property type="match status" value="1"/>
</dbReference>
<dbReference type="Pfam" id="PF03466">
    <property type="entry name" value="LysR_substrate"/>
    <property type="match status" value="1"/>
</dbReference>
<dbReference type="EMBL" id="CP022989">
    <property type="protein sequence ID" value="ASV98198.1"/>
    <property type="molecule type" value="Genomic_DNA"/>
</dbReference>
<feature type="domain" description="LysR substrate-binding" evidence="1">
    <location>
        <begin position="57"/>
        <end position="146"/>
    </location>
</feature>
<organism evidence="2 3">
    <name type="scientific">Paraburkholderia aromaticivorans</name>
    <dbReference type="NCBI Taxonomy" id="2026199"/>
    <lineage>
        <taxon>Bacteria</taxon>
        <taxon>Pseudomonadati</taxon>
        <taxon>Pseudomonadota</taxon>
        <taxon>Betaproteobacteria</taxon>
        <taxon>Burkholderiales</taxon>
        <taxon>Burkholderiaceae</taxon>
        <taxon>Paraburkholderia</taxon>
    </lineage>
</organism>
<accession>A0A248VGU3</accession>